<accession>A0A398AFU1</accession>
<organism evidence="1 2">
    <name type="scientific">Brassica campestris</name>
    <name type="common">Field mustard</name>
    <dbReference type="NCBI Taxonomy" id="3711"/>
    <lineage>
        <taxon>Eukaryota</taxon>
        <taxon>Viridiplantae</taxon>
        <taxon>Streptophyta</taxon>
        <taxon>Embryophyta</taxon>
        <taxon>Tracheophyta</taxon>
        <taxon>Spermatophyta</taxon>
        <taxon>Magnoliopsida</taxon>
        <taxon>eudicotyledons</taxon>
        <taxon>Gunneridae</taxon>
        <taxon>Pentapetalae</taxon>
        <taxon>rosids</taxon>
        <taxon>malvids</taxon>
        <taxon>Brassicales</taxon>
        <taxon>Brassicaceae</taxon>
        <taxon>Brassiceae</taxon>
        <taxon>Brassica</taxon>
    </lineage>
</organism>
<protein>
    <submittedName>
        <fullName evidence="1">Uncharacterized protein</fullName>
    </submittedName>
</protein>
<proteinExistence type="predicted"/>
<name>A0A398AFU1_BRACM</name>
<dbReference type="Proteomes" id="UP000264353">
    <property type="component" value="Chromosome A2"/>
</dbReference>
<dbReference type="AlphaFoldDB" id="A0A398AFU1"/>
<sequence length="69" mass="8026">MTTKTKVAGCDDEYASSLQLASQIPRRRRRIMAGYDDESHGRTRRRRWWCGGEDWKMKKTTKGCWCGGV</sequence>
<gene>
    <name evidence="1" type="ORF">BRARA_B02527</name>
</gene>
<dbReference type="EMBL" id="CM010629">
    <property type="protein sequence ID" value="RID75484.1"/>
    <property type="molecule type" value="Genomic_DNA"/>
</dbReference>
<evidence type="ECO:0000313" key="1">
    <source>
        <dbReference type="EMBL" id="RID75484.1"/>
    </source>
</evidence>
<evidence type="ECO:0000313" key="2">
    <source>
        <dbReference type="Proteomes" id="UP000264353"/>
    </source>
</evidence>
<reference evidence="1 2" key="1">
    <citation type="submission" date="2018-06" db="EMBL/GenBank/DDBJ databases">
        <title>WGS assembly of Brassica rapa FPsc.</title>
        <authorList>
            <person name="Bowman J."/>
            <person name="Kohchi T."/>
            <person name="Yamato K."/>
            <person name="Jenkins J."/>
            <person name="Shu S."/>
            <person name="Ishizaki K."/>
            <person name="Yamaoka S."/>
            <person name="Nishihama R."/>
            <person name="Nakamura Y."/>
            <person name="Berger F."/>
            <person name="Adam C."/>
            <person name="Aki S."/>
            <person name="Althoff F."/>
            <person name="Araki T."/>
            <person name="Arteaga-Vazquez M."/>
            <person name="Balasubrmanian S."/>
            <person name="Bauer D."/>
            <person name="Boehm C."/>
            <person name="Briginshaw L."/>
            <person name="Caballero-Perez J."/>
            <person name="Catarino B."/>
            <person name="Chen F."/>
            <person name="Chiyoda S."/>
            <person name="Chovatia M."/>
            <person name="Davies K."/>
            <person name="Delmans M."/>
            <person name="Demura T."/>
            <person name="Dierschke T."/>
            <person name="Dolan L."/>
            <person name="Dorantes-Acosta A."/>
            <person name="Eklund D."/>
            <person name="Florent S."/>
            <person name="Flores-Sandoval E."/>
            <person name="Fujiyama A."/>
            <person name="Fukuzawa H."/>
            <person name="Galik B."/>
            <person name="Grimanelli D."/>
            <person name="Grimwood J."/>
            <person name="Grossniklaus U."/>
            <person name="Hamada T."/>
            <person name="Haseloff J."/>
            <person name="Hetherington A."/>
            <person name="Higo A."/>
            <person name="Hirakawa Y."/>
            <person name="Hundley H."/>
            <person name="Ikeda Y."/>
            <person name="Inoue K."/>
            <person name="Inoue S."/>
            <person name="Ishida S."/>
            <person name="Jia Q."/>
            <person name="Kakita M."/>
            <person name="Kanazawa T."/>
            <person name="Kawai Y."/>
            <person name="Kawashima T."/>
            <person name="Kennedy M."/>
            <person name="Kinose K."/>
            <person name="Kinoshita T."/>
            <person name="Kohara Y."/>
            <person name="Koide E."/>
            <person name="Komatsu K."/>
            <person name="Kopischke S."/>
            <person name="Kubo M."/>
            <person name="Kyozuka J."/>
            <person name="Lagercrantz U."/>
            <person name="Lin S."/>
            <person name="Lindquist E."/>
            <person name="Lipzen A."/>
            <person name="Lu C."/>
            <person name="Luna E."/>
            <person name="Martienssen R."/>
            <person name="Minamino N."/>
            <person name="Mizutani M."/>
            <person name="Mizutani M."/>
            <person name="Mochizuki N."/>
            <person name="Monte I."/>
            <person name="Mosher R."/>
            <person name="Nagasaki H."/>
            <person name="Nakagami H."/>
            <person name="Naramoto S."/>
            <person name="Nishitani K."/>
            <person name="Ohtani M."/>
            <person name="Okamoto T."/>
            <person name="Okumura M."/>
            <person name="Phillips J."/>
            <person name="Pollak B."/>
            <person name="Reinders A."/>
            <person name="Roevekamp M."/>
            <person name="Sano R."/>
            <person name="Sawa S."/>
            <person name="Schmid M."/>
            <person name="Shirakawa M."/>
            <person name="Solano R."/>
            <person name="Spunde A."/>
            <person name="Suetsugu N."/>
            <person name="Sugano S."/>
            <person name="Sugiyama A."/>
            <person name="Sun R."/>
            <person name="Suzuki Y."/>
            <person name="Takenaka M."/>
            <person name="Takezawa D."/>
            <person name="Tomogane H."/>
            <person name="Tsuzuki M."/>
            <person name="Ueda T."/>
            <person name="Umeda M."/>
            <person name="Ward J."/>
            <person name="Watanabe Y."/>
            <person name="Yazaki K."/>
            <person name="Yokoyama R."/>
            <person name="Yoshitake Y."/>
            <person name="Yotsui I."/>
            <person name="Zachgo S."/>
            <person name="Schmutz J."/>
        </authorList>
    </citation>
    <scope>NUCLEOTIDE SEQUENCE [LARGE SCALE GENOMIC DNA]</scope>
    <source>
        <strain evidence="2">cv. B-3</strain>
    </source>
</reference>